<sequence length="658" mass="67969">MKRVKNLLYLSVLSLGLMATSCSDDANIDLIDDTDDTPVTGGTDLTGSLEEDMTLDASKTYNLTGTFSIESGVTLTIPAGTEIVADATSSSSDETEVYIVVQKGGNIEINGTSSSPVIIRAASNRAGSWGGLVIAGNASTTAGLDAEAEVGGILYGGGDDTDSSGSIKYLILKDAGASINPESQYNGLSLYAVGSGTSIQNVAITNGADDGVEFFGGTVSVTNLYLEDNEDDAVDWTEGWSGTITNTYVLHTIGNFSTAIEADGEDNSPKINNFTAVSTTGGTALQFKKNSGAIITGLSLSGYDKSLDIADANRTDLANIQINGSTVDQANAYAVTPTVDASLFNWIDNRGSVSVLPASVDNDFSLDGNTQYVLSGIMSVEEGATLTIPAGTTITARSDSNTEATSIYIVVQKGGMIDIQGTESNPVIMKSTTGQAGSWGGLVIAGDAPTTAGTNAEAEVGGILYGGNTSDDNSGSIQYLILKDAGASINPESQYNGLSLYAVGSGTTIENIAIMNGADDGVEFFGGTVSVTNIYLEDNEDDAVDWTEGWNGTITNTYVLHTIGNFSTAIEADGENNNPMIVNFTAVSETGGTALQFKKNSGATITGLSLTGYDTVLDIADDNRTDLSGIQLEGITATLEATFEVGATVDVSTFNWAK</sequence>
<accession>A0ABU1ELS1</accession>
<dbReference type="SUPFAM" id="SSF51126">
    <property type="entry name" value="Pectin lyase-like"/>
    <property type="match status" value="2"/>
</dbReference>
<organism evidence="2 3">
    <name type="scientific">Christiangramia sediminicola</name>
    <dbReference type="NCBI Taxonomy" id="3073267"/>
    <lineage>
        <taxon>Bacteria</taxon>
        <taxon>Pseudomonadati</taxon>
        <taxon>Bacteroidota</taxon>
        <taxon>Flavobacteriia</taxon>
        <taxon>Flavobacteriales</taxon>
        <taxon>Flavobacteriaceae</taxon>
        <taxon>Christiangramia</taxon>
    </lineage>
</organism>
<dbReference type="EMBL" id="JAVJIU010000001">
    <property type="protein sequence ID" value="MDR5589296.1"/>
    <property type="molecule type" value="Genomic_DNA"/>
</dbReference>
<dbReference type="RefSeq" id="WP_309560191.1">
    <property type="nucleotide sequence ID" value="NZ_JAVJIU010000001.1"/>
</dbReference>
<proteinExistence type="predicted"/>
<feature type="chain" id="PRO_5045685003" evidence="1">
    <location>
        <begin position="27"/>
        <end position="658"/>
    </location>
</feature>
<dbReference type="InterPro" id="IPR006626">
    <property type="entry name" value="PbH1"/>
</dbReference>
<keyword evidence="1" id="KW-0732">Signal</keyword>
<evidence type="ECO:0000256" key="1">
    <source>
        <dbReference type="SAM" id="SignalP"/>
    </source>
</evidence>
<dbReference type="PANTHER" id="PTHR41339:SF1">
    <property type="entry name" value="SECRETED PROTEIN"/>
    <property type="match status" value="1"/>
</dbReference>
<dbReference type="Proteomes" id="UP001257234">
    <property type="component" value="Unassembled WGS sequence"/>
</dbReference>
<reference evidence="3" key="1">
    <citation type="submission" date="2023-07" db="EMBL/GenBank/DDBJ databases">
        <title>Christiangramia sp. SM2212., a novel bacterium of the family Flavobacteriaceae isolated from the sea sediment.</title>
        <authorList>
            <person name="Wang J."/>
            <person name="Zhang X."/>
        </authorList>
    </citation>
    <scope>NUCLEOTIDE SEQUENCE [LARGE SCALE GENOMIC DNA]</scope>
    <source>
        <strain evidence="3">SM2212</strain>
    </source>
</reference>
<dbReference type="InterPro" id="IPR011050">
    <property type="entry name" value="Pectin_lyase_fold/virulence"/>
</dbReference>
<gene>
    <name evidence="2" type="ORF">RE431_01495</name>
</gene>
<protein>
    <submittedName>
        <fullName evidence="2">Uncharacterized protein</fullName>
    </submittedName>
</protein>
<evidence type="ECO:0000313" key="2">
    <source>
        <dbReference type="EMBL" id="MDR5589296.1"/>
    </source>
</evidence>
<evidence type="ECO:0000313" key="3">
    <source>
        <dbReference type="Proteomes" id="UP001257234"/>
    </source>
</evidence>
<dbReference type="SMART" id="SM00710">
    <property type="entry name" value="PbH1"/>
    <property type="match status" value="5"/>
</dbReference>
<comment type="caution">
    <text evidence="2">The sequence shown here is derived from an EMBL/GenBank/DDBJ whole genome shotgun (WGS) entry which is preliminary data.</text>
</comment>
<feature type="signal peptide" evidence="1">
    <location>
        <begin position="1"/>
        <end position="26"/>
    </location>
</feature>
<dbReference type="PROSITE" id="PS51257">
    <property type="entry name" value="PROKAR_LIPOPROTEIN"/>
    <property type="match status" value="1"/>
</dbReference>
<name>A0ABU1ELS1_9FLAO</name>
<dbReference type="PANTHER" id="PTHR41339">
    <property type="entry name" value="LIPL48"/>
    <property type="match status" value="1"/>
</dbReference>
<keyword evidence="3" id="KW-1185">Reference proteome</keyword>